<reference evidence="2" key="1">
    <citation type="submission" date="2020-05" db="EMBL/GenBank/DDBJ databases">
        <authorList>
            <person name="Chiriac C."/>
            <person name="Salcher M."/>
            <person name="Ghai R."/>
            <person name="Kavagutti S V."/>
        </authorList>
    </citation>
    <scope>NUCLEOTIDE SEQUENCE</scope>
</reference>
<evidence type="ECO:0000313" key="1">
    <source>
        <dbReference type="EMBL" id="CAB4165403.1"/>
    </source>
</evidence>
<dbReference type="EMBL" id="LR797475">
    <property type="protein sequence ID" value="CAB4218413.1"/>
    <property type="molecule type" value="Genomic_DNA"/>
</dbReference>
<evidence type="ECO:0000313" key="2">
    <source>
        <dbReference type="EMBL" id="CAB4218413.1"/>
    </source>
</evidence>
<gene>
    <name evidence="2" type="ORF">UFOVP1603_31</name>
    <name evidence="1" type="ORF">UFOVP833_57</name>
</gene>
<sequence>MADWREALAEALMRKPPAGYTPETAPKALSPLYQGLAPAPNTEYGTVLPVARDTQTGERRMAMPSIFREGLGGVLDLLAGTETGQVTPRAAETLALGGLGTGAALAERGALASGGAPIRAYHASPHSFDRFDARKIGTGEGTQMEGKGLYFSGIQEGAEGYRKPYMLGRPDVPTGTRHPGQGHMYEVDLHVDPKKMLDLGTEQGRSTYHGFIDDYVRKNLPGNIESMAPAEVGKLLKQLEMDGARALGQSGVPGATYQPGTAAFEKTGPYSNYVMFPGTEESIEILRKYGMAAPVPLAAPSASPSEQRRSIFDKVY</sequence>
<protein>
    <submittedName>
        <fullName evidence="2">Uncharacterized protein</fullName>
    </submittedName>
</protein>
<dbReference type="EMBL" id="LR796770">
    <property type="protein sequence ID" value="CAB4165403.1"/>
    <property type="molecule type" value="Genomic_DNA"/>
</dbReference>
<organism evidence="2">
    <name type="scientific">uncultured Caudovirales phage</name>
    <dbReference type="NCBI Taxonomy" id="2100421"/>
    <lineage>
        <taxon>Viruses</taxon>
        <taxon>Duplodnaviria</taxon>
        <taxon>Heunggongvirae</taxon>
        <taxon>Uroviricota</taxon>
        <taxon>Caudoviricetes</taxon>
        <taxon>Peduoviridae</taxon>
        <taxon>Maltschvirus</taxon>
        <taxon>Maltschvirus maltsch</taxon>
    </lineage>
</organism>
<accession>A0A6J5SSJ5</accession>
<name>A0A6J5SSJ5_9CAUD</name>
<proteinExistence type="predicted"/>